<proteinExistence type="predicted"/>
<organism evidence="1 2">
    <name type="scientific">Catenovulum adriaticum</name>
    <dbReference type="NCBI Taxonomy" id="2984846"/>
    <lineage>
        <taxon>Bacteria</taxon>
        <taxon>Pseudomonadati</taxon>
        <taxon>Pseudomonadota</taxon>
        <taxon>Gammaproteobacteria</taxon>
        <taxon>Alteromonadales</taxon>
        <taxon>Alteromonadaceae</taxon>
        <taxon>Catenovulum</taxon>
    </lineage>
</organism>
<dbReference type="EMBL" id="CP109965">
    <property type="protein sequence ID" value="WAJ69277.1"/>
    <property type="molecule type" value="Genomic_DNA"/>
</dbReference>
<evidence type="ECO:0000313" key="2">
    <source>
        <dbReference type="Proteomes" id="UP001163726"/>
    </source>
</evidence>
<accession>A0ABY7AI38</accession>
<keyword evidence="2" id="KW-1185">Reference proteome</keyword>
<dbReference type="RefSeq" id="WP_268073470.1">
    <property type="nucleotide sequence ID" value="NZ_CP109965.1"/>
</dbReference>
<protein>
    <submittedName>
        <fullName evidence="1">Uncharacterized protein</fullName>
    </submittedName>
</protein>
<name>A0ABY7AI38_9ALTE</name>
<gene>
    <name evidence="1" type="ORF">OLW01_08765</name>
</gene>
<reference evidence="1" key="1">
    <citation type="submission" date="2022-10" db="EMBL/GenBank/DDBJ databases">
        <title>Catenovulum adriacola sp. nov. isolated in the Harbour of Susak.</title>
        <authorList>
            <person name="Schoch T."/>
            <person name="Reich S.J."/>
            <person name="Stoeferle S."/>
            <person name="Flaiz M."/>
            <person name="Kazda M."/>
            <person name="Riedel C.U."/>
            <person name="Duerre P."/>
        </authorList>
    </citation>
    <scope>NUCLEOTIDE SEQUENCE</scope>
    <source>
        <strain evidence="1">TS8</strain>
    </source>
</reference>
<sequence length="61" mass="6995">MSQFVSLDQADFCQPEVIYNEMTSVDNVIKSIRSLTHNIEKLKATYQQSPTKVNFSLNNMP</sequence>
<evidence type="ECO:0000313" key="1">
    <source>
        <dbReference type="EMBL" id="WAJ69277.1"/>
    </source>
</evidence>
<dbReference type="Proteomes" id="UP001163726">
    <property type="component" value="Chromosome"/>
</dbReference>